<gene>
    <name evidence="1" type="ORF">FPY71_03935</name>
</gene>
<evidence type="ECO:0008006" key="3">
    <source>
        <dbReference type="Google" id="ProtNLM"/>
    </source>
</evidence>
<evidence type="ECO:0000313" key="2">
    <source>
        <dbReference type="Proteomes" id="UP000324738"/>
    </source>
</evidence>
<keyword evidence="2" id="KW-1185">Reference proteome</keyword>
<sequence length="240" mass="25768">MTSQVHRIVGENPVDILRRLSGLDRLMLINSTGGITHERIGALSQVFLEGDDIVCLGPDHDCRIHAPSIARMTLDRSRNFGDKSYPRVDFVGHDGETLVSAVSFVGLEPFDAALEGIALEETDNGPDKPVAPRGEDVEADDPGLVQLQKLVDAAAPVTVRIAHPAFSQGWSGVIEKLTPTKGFINIMLPNFHFHLRVKTVAGWKDESTPGGAALRAVDAAGQPLPLLLIAENAKVFSLSA</sequence>
<dbReference type="Gene3D" id="3.40.1570.10">
    <property type="entry name" value="HemS/ChuS/ChuX like domains"/>
    <property type="match status" value="2"/>
</dbReference>
<protein>
    <recommendedName>
        <fullName evidence="3">Haemin-degrading HemS/ChuX domain-containing protein</fullName>
    </recommendedName>
</protein>
<comment type="caution">
    <text evidence="1">The sequence shown here is derived from an EMBL/GenBank/DDBJ whole genome shotgun (WGS) entry which is preliminary data.</text>
</comment>
<dbReference type="SUPFAM" id="SSF144064">
    <property type="entry name" value="Heme iron utilization protein-like"/>
    <property type="match status" value="1"/>
</dbReference>
<dbReference type="InterPro" id="IPR053733">
    <property type="entry name" value="Heme_Transport_Util_sf"/>
</dbReference>
<dbReference type="AlphaFoldDB" id="A0A5B0E1T7"/>
<accession>A0A5B0E1T7</accession>
<dbReference type="EMBL" id="VTWH01000001">
    <property type="protein sequence ID" value="KAA0972262.1"/>
    <property type="molecule type" value="Genomic_DNA"/>
</dbReference>
<dbReference type="Proteomes" id="UP000324738">
    <property type="component" value="Unassembled WGS sequence"/>
</dbReference>
<dbReference type="OrthoDB" id="316630at2"/>
<dbReference type="RefSeq" id="WP_149297809.1">
    <property type="nucleotide sequence ID" value="NZ_VTWH01000001.1"/>
</dbReference>
<name>A0A5B0E1T7_9HYPH</name>
<proteinExistence type="predicted"/>
<evidence type="ECO:0000313" key="1">
    <source>
        <dbReference type="EMBL" id="KAA0972262.1"/>
    </source>
</evidence>
<organism evidence="1 2">
    <name type="scientific">Aureimonas fodinaquatilis</name>
    <dbReference type="NCBI Taxonomy" id="2565783"/>
    <lineage>
        <taxon>Bacteria</taxon>
        <taxon>Pseudomonadati</taxon>
        <taxon>Pseudomonadota</taxon>
        <taxon>Alphaproteobacteria</taxon>
        <taxon>Hyphomicrobiales</taxon>
        <taxon>Aurantimonadaceae</taxon>
        <taxon>Aureimonas</taxon>
    </lineage>
</organism>
<reference evidence="1 2" key="1">
    <citation type="submission" date="2019-08" db="EMBL/GenBank/DDBJ databases">
        <title>Aureimonas fodiniaquatilis sp. nov., isolated from a coal mine wastewater.</title>
        <authorList>
            <person name="Kim W."/>
        </authorList>
    </citation>
    <scope>NUCLEOTIDE SEQUENCE [LARGE SCALE GENOMIC DNA]</scope>
    <source>
        <strain evidence="1 2">CAU 1482</strain>
    </source>
</reference>